<dbReference type="InterPro" id="IPR009003">
    <property type="entry name" value="Peptidase_S1_PA"/>
</dbReference>
<dbReference type="InterPro" id="IPR001254">
    <property type="entry name" value="Trypsin_dom"/>
</dbReference>
<dbReference type="PANTHER" id="PTHR24260">
    <property type="match status" value="1"/>
</dbReference>
<gene>
    <name evidence="3" type="primary">BmSfp53</name>
</gene>
<dbReference type="AlphaFoldDB" id="A0A286NZX1"/>
<proteinExistence type="evidence at transcript level"/>
<evidence type="ECO:0000313" key="3">
    <source>
        <dbReference type="EMBL" id="BBA26326.1"/>
    </source>
</evidence>
<evidence type="ECO:0000259" key="2">
    <source>
        <dbReference type="PROSITE" id="PS50240"/>
    </source>
</evidence>
<evidence type="ECO:0000256" key="1">
    <source>
        <dbReference type="SAM" id="SignalP"/>
    </source>
</evidence>
<dbReference type="GO" id="GO:0006508">
    <property type="term" value="P:proteolysis"/>
    <property type="evidence" value="ECO:0007669"/>
    <property type="project" value="InterPro"/>
</dbReference>
<sequence>MRIVLLSYIFSLISTHCSMIEAFYVSTSVPGHVADILKGVNDTDVKLHLNESRRIIEGHEVRTEMPYMVYLKLPSNNPKYKDYRRWICGGVIIHEEYILTSAACIEDAKYFYVVSGTYKHDERDDRFNNPCIKNGAKKAIWKCIPRNYVFDGHENDNIRWMNNDIAIVKVDEEFDFTRRVRGCDFIPKPVAYNNYSTNLEEPGVRANIAGWGTTKHYDGSEGGKPTQNLLQSEVEIINKDRCKRRWGKRYYNIIDNYMICSKDNAPVLNEVCREKYVDCTDIDYSDEVDGTRRVISPEKLELHSAHHNISGRRNVDSGGFCENDHGGPLTYGTGVNSVVIGIISACLVKQRSNTCYGPFLYTSVYKNRVLISCAIYKDSASGCQKLFRSSETHLEVNISWADHPDGPAKNEIANMRRKDDKGKLQNKAATIHGDVISTNITEDNIKPREGIIVRAFNVTKLPSTLNTTVEIKQS</sequence>
<dbReference type="PROSITE" id="PS50240">
    <property type="entry name" value="TRYPSIN_DOM"/>
    <property type="match status" value="1"/>
</dbReference>
<dbReference type="SMART" id="SM00020">
    <property type="entry name" value="Tryp_SPc"/>
    <property type="match status" value="1"/>
</dbReference>
<name>A0A286NZX1_BOMMO</name>
<dbReference type="GO" id="GO:0004252">
    <property type="term" value="F:serine-type endopeptidase activity"/>
    <property type="evidence" value="ECO:0007669"/>
    <property type="project" value="InterPro"/>
</dbReference>
<dbReference type="SUPFAM" id="SSF50494">
    <property type="entry name" value="Trypsin-like serine proteases"/>
    <property type="match status" value="1"/>
</dbReference>
<dbReference type="EMBL" id="LC316987">
    <property type="protein sequence ID" value="BBA26326.1"/>
    <property type="molecule type" value="mRNA"/>
</dbReference>
<dbReference type="PANTHER" id="PTHR24260:SF136">
    <property type="entry name" value="GH08193P-RELATED"/>
    <property type="match status" value="1"/>
</dbReference>
<reference evidence="3" key="1">
    <citation type="submission" date="2017-08" db="EMBL/GenBank/DDBJ databases">
        <title>Identification of seminal fluid protein from the silkworm, Bombyx mori.</title>
        <authorList>
            <person name="Nagaoka S."/>
            <person name="Matsuda S."/>
            <person name="Takamura T."/>
        </authorList>
    </citation>
    <scope>NUCLEOTIDE SEQUENCE</scope>
    <source>
        <strain evidence="3">Kinshu x Showa</strain>
        <tissue evidence="3">Reproductive organ</tissue>
    </source>
</reference>
<feature type="chain" id="PRO_5013194058" evidence="1">
    <location>
        <begin position="23"/>
        <end position="474"/>
    </location>
</feature>
<keyword evidence="1" id="KW-0732">Signal</keyword>
<accession>A0A286NZX1</accession>
<feature type="signal peptide" evidence="1">
    <location>
        <begin position="1"/>
        <end position="22"/>
    </location>
</feature>
<dbReference type="InterPro" id="IPR051333">
    <property type="entry name" value="CLIP_Serine_Protease"/>
</dbReference>
<protein>
    <submittedName>
        <fullName evidence="3">Seminal fluid protein 53</fullName>
    </submittedName>
</protein>
<dbReference type="Pfam" id="PF00089">
    <property type="entry name" value="Trypsin"/>
    <property type="match status" value="1"/>
</dbReference>
<feature type="domain" description="Peptidase S1" evidence="2">
    <location>
        <begin position="55"/>
        <end position="406"/>
    </location>
</feature>
<dbReference type="Gene3D" id="2.40.10.10">
    <property type="entry name" value="Trypsin-like serine proteases"/>
    <property type="match status" value="2"/>
</dbReference>
<organism evidence="3">
    <name type="scientific">Bombyx mori</name>
    <name type="common">Silk moth</name>
    <dbReference type="NCBI Taxonomy" id="7091"/>
    <lineage>
        <taxon>Eukaryota</taxon>
        <taxon>Metazoa</taxon>
        <taxon>Ecdysozoa</taxon>
        <taxon>Arthropoda</taxon>
        <taxon>Hexapoda</taxon>
        <taxon>Insecta</taxon>
        <taxon>Pterygota</taxon>
        <taxon>Neoptera</taxon>
        <taxon>Endopterygota</taxon>
        <taxon>Lepidoptera</taxon>
        <taxon>Glossata</taxon>
        <taxon>Ditrysia</taxon>
        <taxon>Bombycoidea</taxon>
        <taxon>Bombycidae</taxon>
        <taxon>Bombycinae</taxon>
        <taxon>Bombyx</taxon>
    </lineage>
</organism>
<dbReference type="InterPro" id="IPR043504">
    <property type="entry name" value="Peptidase_S1_PA_chymotrypsin"/>
</dbReference>